<keyword evidence="2" id="KW-1185">Reference proteome</keyword>
<name>A0AAV4XC37_CAEEX</name>
<sequence>MNKYSVIPQFKPEILLKHTISETTQFFIFDPKRSKAPDSLSGSSGAGLEVSSEVLLNRWPCAKAAELAGCGLDGKAPTTTLAQVARIKRQMLSLEDTSLAVLEKHVLIQQVNLKTKYHLDG</sequence>
<dbReference type="EMBL" id="BPLR01000200">
    <property type="protein sequence ID" value="GIY92811.1"/>
    <property type="molecule type" value="Genomic_DNA"/>
</dbReference>
<proteinExistence type="predicted"/>
<reference evidence="1 2" key="1">
    <citation type="submission" date="2021-06" db="EMBL/GenBank/DDBJ databases">
        <title>Caerostris extrusa draft genome.</title>
        <authorList>
            <person name="Kono N."/>
            <person name="Arakawa K."/>
        </authorList>
    </citation>
    <scope>NUCLEOTIDE SEQUENCE [LARGE SCALE GENOMIC DNA]</scope>
</reference>
<accession>A0AAV4XC37</accession>
<evidence type="ECO:0000313" key="1">
    <source>
        <dbReference type="EMBL" id="GIY92811.1"/>
    </source>
</evidence>
<gene>
    <name evidence="1" type="ORF">CEXT_706091</name>
</gene>
<evidence type="ECO:0000313" key="2">
    <source>
        <dbReference type="Proteomes" id="UP001054945"/>
    </source>
</evidence>
<dbReference type="AlphaFoldDB" id="A0AAV4XC37"/>
<dbReference type="Proteomes" id="UP001054945">
    <property type="component" value="Unassembled WGS sequence"/>
</dbReference>
<organism evidence="1 2">
    <name type="scientific">Caerostris extrusa</name>
    <name type="common">Bark spider</name>
    <name type="synonym">Caerostris bankana</name>
    <dbReference type="NCBI Taxonomy" id="172846"/>
    <lineage>
        <taxon>Eukaryota</taxon>
        <taxon>Metazoa</taxon>
        <taxon>Ecdysozoa</taxon>
        <taxon>Arthropoda</taxon>
        <taxon>Chelicerata</taxon>
        <taxon>Arachnida</taxon>
        <taxon>Araneae</taxon>
        <taxon>Araneomorphae</taxon>
        <taxon>Entelegynae</taxon>
        <taxon>Araneoidea</taxon>
        <taxon>Araneidae</taxon>
        <taxon>Caerostris</taxon>
    </lineage>
</organism>
<comment type="caution">
    <text evidence="1">The sequence shown here is derived from an EMBL/GenBank/DDBJ whole genome shotgun (WGS) entry which is preliminary data.</text>
</comment>
<protein>
    <submittedName>
        <fullName evidence="1">Uncharacterized protein</fullName>
    </submittedName>
</protein>